<evidence type="ECO:0000256" key="9">
    <source>
        <dbReference type="ARBA" id="ARBA00023136"/>
    </source>
</evidence>
<keyword evidence="5 16" id="KW-0812">Transmembrane</keyword>
<comment type="subunit">
    <text evidence="14">Interacts with DsbL.</text>
</comment>
<dbReference type="RefSeq" id="WP_305732556.1">
    <property type="nucleotide sequence ID" value="NZ_OW150024.1"/>
</dbReference>
<evidence type="ECO:0000313" key="17">
    <source>
        <dbReference type="EMBL" id="CAH2031757.1"/>
    </source>
</evidence>
<sequence>MGLLDSFTHFKSDPVATISEMQDHRLPWILMAAISLLMVIVAHSVFQVWLYMRPCEQCVYVRFAFFCMVFGGVVAALSPKNVVLKLVGYVFGFWGIIQGLRYNFKLNKIHHAAHSDDPFGVQGCSAEPTFPFNLPLDRWFPEWFKPTGDCGFDNPIIPDGTTLSTMQQALTDFYKDGWYLWPPTHFLNMAQVLLIVFGVCLVFLSVSAICWLITLLRKRHVTAATRLTEQPL</sequence>
<evidence type="ECO:0000256" key="11">
    <source>
        <dbReference type="ARBA" id="ARBA00023284"/>
    </source>
</evidence>
<feature type="transmembrane region" description="Helical" evidence="16">
    <location>
        <begin position="192"/>
        <end position="214"/>
    </location>
</feature>
<keyword evidence="8" id="KW-0560">Oxidoreductase</keyword>
<keyword evidence="9 16" id="KW-0472">Membrane</keyword>
<protein>
    <recommendedName>
        <fullName evidence="15">Putative protein-disulfide oxidoreductase DsbI</fullName>
    </recommendedName>
</protein>
<organism evidence="17 18">
    <name type="scientific">Trichlorobacter ammonificans</name>
    <dbReference type="NCBI Taxonomy" id="2916410"/>
    <lineage>
        <taxon>Bacteria</taxon>
        <taxon>Pseudomonadati</taxon>
        <taxon>Thermodesulfobacteriota</taxon>
        <taxon>Desulfuromonadia</taxon>
        <taxon>Geobacterales</taxon>
        <taxon>Geobacteraceae</taxon>
        <taxon>Trichlorobacter</taxon>
    </lineage>
</organism>
<evidence type="ECO:0000256" key="13">
    <source>
        <dbReference type="ARBA" id="ARBA00038060"/>
    </source>
</evidence>
<dbReference type="Gene3D" id="1.20.1550.10">
    <property type="entry name" value="DsbB-like"/>
    <property type="match status" value="1"/>
</dbReference>
<dbReference type="Pfam" id="PF02600">
    <property type="entry name" value="DsbB"/>
    <property type="match status" value="1"/>
</dbReference>
<accession>A0ABN8HKM6</accession>
<comment type="function">
    <text evidence="12">Required for disulfide bond formation in some proteins. Part of a redox system composed of DsbI and DsbL that mediates formation of an essential disulfide bond in AssT.</text>
</comment>
<evidence type="ECO:0000256" key="1">
    <source>
        <dbReference type="ARBA" id="ARBA00004429"/>
    </source>
</evidence>
<evidence type="ECO:0000256" key="5">
    <source>
        <dbReference type="ARBA" id="ARBA00022692"/>
    </source>
</evidence>
<dbReference type="InterPro" id="IPR050183">
    <property type="entry name" value="DsbB"/>
</dbReference>
<dbReference type="InterPro" id="IPR003752">
    <property type="entry name" value="DiS_bond_form_DsbB/BdbC"/>
</dbReference>
<comment type="subcellular location">
    <subcellularLocation>
        <location evidence="1">Cell inner membrane</location>
        <topology evidence="1">Multi-pass membrane protein</topology>
    </subcellularLocation>
</comment>
<keyword evidence="10" id="KW-1015">Disulfide bond</keyword>
<evidence type="ECO:0000256" key="12">
    <source>
        <dbReference type="ARBA" id="ARBA00037310"/>
    </source>
</evidence>
<keyword evidence="2" id="KW-0813">Transport</keyword>
<feature type="transmembrane region" description="Helical" evidence="16">
    <location>
        <begin position="59"/>
        <end position="77"/>
    </location>
</feature>
<name>A0ABN8HKM6_9BACT</name>
<evidence type="ECO:0000256" key="10">
    <source>
        <dbReference type="ARBA" id="ARBA00023157"/>
    </source>
</evidence>
<gene>
    <name evidence="17" type="primary">dsbI</name>
    <name evidence="17" type="ORF">GEAMG1_1922</name>
</gene>
<reference evidence="17 18" key="1">
    <citation type="submission" date="2022-03" db="EMBL/GenBank/DDBJ databases">
        <authorList>
            <person name="Koch H."/>
        </authorList>
    </citation>
    <scope>NUCLEOTIDE SEQUENCE [LARGE SCALE GENOMIC DNA]</scope>
    <source>
        <strain evidence="17 18">G1</strain>
    </source>
</reference>
<feature type="transmembrane region" description="Helical" evidence="16">
    <location>
        <begin position="83"/>
        <end position="100"/>
    </location>
</feature>
<evidence type="ECO:0000256" key="14">
    <source>
        <dbReference type="ARBA" id="ARBA00038526"/>
    </source>
</evidence>
<keyword evidence="18" id="KW-1185">Reference proteome</keyword>
<dbReference type="SUPFAM" id="SSF158442">
    <property type="entry name" value="DsbB-like"/>
    <property type="match status" value="1"/>
</dbReference>
<feature type="transmembrane region" description="Helical" evidence="16">
    <location>
        <begin position="28"/>
        <end position="52"/>
    </location>
</feature>
<evidence type="ECO:0000256" key="16">
    <source>
        <dbReference type="SAM" id="Phobius"/>
    </source>
</evidence>
<evidence type="ECO:0000256" key="8">
    <source>
        <dbReference type="ARBA" id="ARBA00023002"/>
    </source>
</evidence>
<comment type="similarity">
    <text evidence="13">Belongs to the DsbB family. DsbI subfamily.</text>
</comment>
<keyword evidence="3" id="KW-1003">Cell membrane</keyword>
<evidence type="ECO:0000256" key="2">
    <source>
        <dbReference type="ARBA" id="ARBA00022448"/>
    </source>
</evidence>
<dbReference type="NCBIfam" id="NF003304">
    <property type="entry name" value="PRK04307.1"/>
    <property type="match status" value="1"/>
</dbReference>
<evidence type="ECO:0000256" key="15">
    <source>
        <dbReference type="ARBA" id="ARBA00039389"/>
    </source>
</evidence>
<proteinExistence type="inferred from homology"/>
<keyword evidence="4" id="KW-0997">Cell inner membrane</keyword>
<dbReference type="InterPro" id="IPR023380">
    <property type="entry name" value="DsbB-like_sf"/>
</dbReference>
<dbReference type="PANTHER" id="PTHR36570">
    <property type="entry name" value="DISULFIDE BOND FORMATION PROTEIN B"/>
    <property type="match status" value="1"/>
</dbReference>
<keyword evidence="7 16" id="KW-1133">Transmembrane helix</keyword>
<keyword evidence="11" id="KW-0676">Redox-active center</keyword>
<evidence type="ECO:0000313" key="18">
    <source>
        <dbReference type="Proteomes" id="UP001295463"/>
    </source>
</evidence>
<dbReference type="PANTHER" id="PTHR36570:SF1">
    <property type="entry name" value="PROTEIN-DISULFIDE OXIDOREDUCTASE DSBI"/>
    <property type="match status" value="1"/>
</dbReference>
<evidence type="ECO:0000256" key="6">
    <source>
        <dbReference type="ARBA" id="ARBA00022982"/>
    </source>
</evidence>
<dbReference type="Proteomes" id="UP001295463">
    <property type="component" value="Chromosome"/>
</dbReference>
<evidence type="ECO:0000256" key="7">
    <source>
        <dbReference type="ARBA" id="ARBA00022989"/>
    </source>
</evidence>
<keyword evidence="6" id="KW-0249">Electron transport</keyword>
<dbReference type="EMBL" id="OW150024">
    <property type="protein sequence ID" value="CAH2031757.1"/>
    <property type="molecule type" value="Genomic_DNA"/>
</dbReference>
<evidence type="ECO:0000256" key="4">
    <source>
        <dbReference type="ARBA" id="ARBA00022519"/>
    </source>
</evidence>
<evidence type="ECO:0000256" key="3">
    <source>
        <dbReference type="ARBA" id="ARBA00022475"/>
    </source>
</evidence>